<dbReference type="InterPro" id="IPR002880">
    <property type="entry name" value="Pyrv_Fd/Flavodoxin_OxRdtase_N"/>
</dbReference>
<dbReference type="CDD" id="cd02008">
    <property type="entry name" value="TPP_IOR_alpha"/>
    <property type="match status" value="1"/>
</dbReference>
<evidence type="ECO:0000259" key="3">
    <source>
        <dbReference type="Pfam" id="PF02775"/>
    </source>
</evidence>
<dbReference type="SUPFAM" id="SSF52518">
    <property type="entry name" value="Thiamin diphosphate-binding fold (THDP-binding)"/>
    <property type="match status" value="2"/>
</dbReference>
<proteinExistence type="predicted"/>
<dbReference type="SUPFAM" id="SSF53323">
    <property type="entry name" value="Pyruvate-ferredoxin oxidoreductase, PFOR, domain III"/>
    <property type="match status" value="1"/>
</dbReference>
<protein>
    <recommendedName>
        <fullName evidence="6">Indolepyruvate ferredoxin oxidoreductase</fullName>
    </recommendedName>
</protein>
<keyword evidence="1" id="KW-0560">Oxidoreductase</keyword>
<dbReference type="CDD" id="cd07034">
    <property type="entry name" value="TPP_PYR_PFOR_IOR-alpha_like"/>
    <property type="match status" value="1"/>
</dbReference>
<comment type="caution">
    <text evidence="4">The sequence shown here is derived from an EMBL/GenBank/DDBJ whole genome shotgun (WGS) entry which is preliminary data.</text>
</comment>
<dbReference type="InterPro" id="IPR051457">
    <property type="entry name" value="2-oxoacid:Fd_oxidoreductase"/>
</dbReference>
<name>A0ABY0IFY7_9BACT</name>
<dbReference type="InterPro" id="IPR029061">
    <property type="entry name" value="THDP-binding"/>
</dbReference>
<reference evidence="5" key="1">
    <citation type="journal article" date="2019" name="Int. J. Syst. Evol. Microbiol.">
        <title>Halobacteriovorax valvorus sp. nov., a novel prokaryotic predator isolated from coastal seawater of China.</title>
        <authorList>
            <person name="Chen M.-X."/>
        </authorList>
    </citation>
    <scope>NUCLEOTIDE SEQUENCE [LARGE SCALE GENOMIC DNA]</scope>
    <source>
        <strain evidence="5">BL9</strain>
    </source>
</reference>
<dbReference type="Pfam" id="PF01558">
    <property type="entry name" value="POR"/>
    <property type="match status" value="1"/>
</dbReference>
<dbReference type="InterPro" id="IPR011766">
    <property type="entry name" value="TPP_enzyme_TPP-bd"/>
</dbReference>
<dbReference type="PANTHER" id="PTHR48084">
    <property type="entry name" value="2-OXOGLUTARATE OXIDOREDUCTASE SUBUNIT KORB-RELATED"/>
    <property type="match status" value="1"/>
</dbReference>
<evidence type="ECO:0000313" key="5">
    <source>
        <dbReference type="Proteomes" id="UP000443582"/>
    </source>
</evidence>
<sequence length="1142" mass="127948">MAEYRILNGNELIIQGALEAGFNLYTGYPGSPLADYFNILYKKKNEMHEKGIRVVIANSEANAAAMASGVKQAGRDCLVAMKSMGLHVASDALSVGNFANPARPEIIDGREIYPATVICVGDDPWSMSTSTAADSRYLFKHLHMSFLEPSNPTELKDWIAKAKEISSKTSLYQGLLLSTFLAEGGGRVECFEEAKIDGELIDVDPSTFDLQKNVMVPPNSLFADISMIKERFPKVKEVLKEMKLDARFGNENSKIGFISSGVIFETLKQCLEEGDYLEHFSLYKVASSFPLVDDLLIPYLKGLKKLVVVEEKRGFLEGEVRSLCQKHGIEIEIVGKEFGENEGFPAYGGLSFEIISEKLEALKDFLEIGQCKSLAFEERNFGEILPKRLPTFCPGCPHRETLSLLKDLRRWLKAQDIDLITHGDVGCYSLSFLPPFGEMHNLSAMGQGGALGAGMDLFTKNPSVVLMGDSTFFHSGITDISNSVQADHDITYILLDNDNTAMTGHQMTPASQINVEGSKRPKQDMLNIVQNLGVKTAKEVHPSDRYFYKNLMRDFVTQKGVKVIISNKECSLTYQAKVRASERNTMKNSGVLKEKTFYQINTSACEDCRVCIEETGCPGLTQVFDAYGTKMGIDPTICVADSYCTKFKVCPSFEKVTVKNFHPTKYRPSDFSHLDFDLKDVETKKTFDDIAQGDTWRMVVTGVGGSGITTISKIIANASIKMAGRDDLDFKFMDQKGLAQRNGNVTGHMSICHKTKSMGAVTPRGASDVLLSPDLLDGIGQLGFLHSENGVAVFDDSYQVPLSIMLDKGLSEESLTKQKLIEKVKSRNDERIIMVPLKKWCNLFFGKAVYASSMILGYAYQLGLVPFSDQDLLDALGNSIKKSEVDNNIAAFRLGQEMASLGVEEFERKHNDLKVKEETTLNLAIESLKDSLLPWHNTNYFISKFKENLDKAIVDIPWMKKRHLIQILHDQFIYNRGKDTTEFISGARAISTIVSEENRVLATQVLAKTYFVKDEVMVAHLMLSPFLKQMEDKTYGALGTGIVKQRINRPSFDILNKKIEFDISPKNWQLKLMRHFRVLRTLLPSWHHKERAIAKTTRDFLFNGLQKVDNEYHALKLLDNIKGYRDVRYEKAQNAFNELGIN</sequence>
<organism evidence="4 5">
    <name type="scientific">Halobacteriovorax vibrionivorans</name>
    <dbReference type="NCBI Taxonomy" id="2152716"/>
    <lineage>
        <taxon>Bacteria</taxon>
        <taxon>Pseudomonadati</taxon>
        <taxon>Bdellovibrionota</taxon>
        <taxon>Bacteriovoracia</taxon>
        <taxon>Bacteriovoracales</taxon>
        <taxon>Halobacteriovoraceae</taxon>
        <taxon>Halobacteriovorax</taxon>
    </lineage>
</organism>
<evidence type="ECO:0000313" key="4">
    <source>
        <dbReference type="EMBL" id="RZF21018.1"/>
    </source>
</evidence>
<feature type="domain" description="Pyruvate/ketoisovalerate oxidoreductase catalytic" evidence="2">
    <location>
        <begin position="704"/>
        <end position="895"/>
    </location>
</feature>
<dbReference type="Proteomes" id="UP000443582">
    <property type="component" value="Unassembled WGS sequence"/>
</dbReference>
<dbReference type="Gene3D" id="3.40.50.970">
    <property type="match status" value="2"/>
</dbReference>
<evidence type="ECO:0000259" key="2">
    <source>
        <dbReference type="Pfam" id="PF01558"/>
    </source>
</evidence>
<dbReference type="EMBL" id="QDKL01000003">
    <property type="protein sequence ID" value="RZF21018.1"/>
    <property type="molecule type" value="Genomic_DNA"/>
</dbReference>
<accession>A0ABY0IFY7</accession>
<dbReference type="PANTHER" id="PTHR48084:SF3">
    <property type="entry name" value="SUBUNIT OF PYRUVATE:FLAVODOXIN OXIDOREDUCTASE"/>
    <property type="match status" value="1"/>
</dbReference>
<gene>
    <name evidence="4" type="ORF">DAY19_13640</name>
</gene>
<dbReference type="InterPro" id="IPR019752">
    <property type="entry name" value="Pyrv/ketoisovalerate_OxRed_cat"/>
</dbReference>
<dbReference type="InterPro" id="IPR002869">
    <property type="entry name" value="Pyrv_flavodox_OxRed_cen"/>
</dbReference>
<keyword evidence="5" id="KW-1185">Reference proteome</keyword>
<dbReference type="RefSeq" id="WP_115363403.1">
    <property type="nucleotide sequence ID" value="NZ_QDKL01000003.1"/>
</dbReference>
<dbReference type="Pfam" id="PF02775">
    <property type="entry name" value="TPP_enzyme_C"/>
    <property type="match status" value="1"/>
</dbReference>
<evidence type="ECO:0000256" key="1">
    <source>
        <dbReference type="ARBA" id="ARBA00023002"/>
    </source>
</evidence>
<evidence type="ECO:0008006" key="6">
    <source>
        <dbReference type="Google" id="ProtNLM"/>
    </source>
</evidence>
<dbReference type="Gene3D" id="3.40.920.10">
    <property type="entry name" value="Pyruvate-ferredoxin oxidoreductase, PFOR, domain III"/>
    <property type="match status" value="1"/>
</dbReference>
<feature type="domain" description="Thiamine pyrophosphate enzyme TPP-binding" evidence="3">
    <location>
        <begin position="424"/>
        <end position="564"/>
    </location>
</feature>